<reference evidence="1" key="1">
    <citation type="journal article" date="2014" name="Int. J. Syst. Evol. Microbiol.">
        <title>Complete genome sequence of Corynebacterium casei LMG S-19264T (=DSM 44701T), isolated from a smear-ripened cheese.</title>
        <authorList>
            <consortium name="US DOE Joint Genome Institute (JGI-PGF)"/>
            <person name="Walter F."/>
            <person name="Albersmeier A."/>
            <person name="Kalinowski J."/>
            <person name="Ruckert C."/>
        </authorList>
    </citation>
    <scope>NUCLEOTIDE SEQUENCE</scope>
    <source>
        <strain evidence="1">CGMCC 1.7081</strain>
    </source>
</reference>
<dbReference type="AlphaFoldDB" id="A0A8J3H5U3"/>
<dbReference type="EMBL" id="BNAP01000002">
    <property type="protein sequence ID" value="GHG83277.1"/>
    <property type="molecule type" value="Genomic_DNA"/>
</dbReference>
<evidence type="ECO:0000313" key="2">
    <source>
        <dbReference type="Proteomes" id="UP000611500"/>
    </source>
</evidence>
<dbReference type="InterPro" id="IPR025075">
    <property type="entry name" value="DUF3916"/>
</dbReference>
<dbReference type="Pfam" id="PF13079">
    <property type="entry name" value="DUF3916"/>
    <property type="match status" value="1"/>
</dbReference>
<organism evidence="1 2">
    <name type="scientific">Pseudodonghicola xiamenensis</name>
    <dbReference type="NCBI Taxonomy" id="337702"/>
    <lineage>
        <taxon>Bacteria</taxon>
        <taxon>Pseudomonadati</taxon>
        <taxon>Pseudomonadota</taxon>
        <taxon>Alphaproteobacteria</taxon>
        <taxon>Rhodobacterales</taxon>
        <taxon>Paracoccaceae</taxon>
        <taxon>Pseudodonghicola</taxon>
    </lineage>
</organism>
<protein>
    <submittedName>
        <fullName evidence="1">Uncharacterized protein</fullName>
    </submittedName>
</protein>
<comment type="caution">
    <text evidence="1">The sequence shown here is derived from an EMBL/GenBank/DDBJ whole genome shotgun (WGS) entry which is preliminary data.</text>
</comment>
<evidence type="ECO:0000313" key="1">
    <source>
        <dbReference type="EMBL" id="GHG83277.1"/>
    </source>
</evidence>
<name>A0A8J3H5U3_9RHOB</name>
<reference evidence="1" key="2">
    <citation type="submission" date="2020-09" db="EMBL/GenBank/DDBJ databases">
        <authorList>
            <person name="Sun Q."/>
            <person name="Zhou Y."/>
        </authorList>
    </citation>
    <scope>NUCLEOTIDE SEQUENCE</scope>
    <source>
        <strain evidence="1">CGMCC 1.7081</strain>
    </source>
</reference>
<keyword evidence="2" id="KW-1185">Reference proteome</keyword>
<gene>
    <name evidence="1" type="ORF">GCM10010961_08550</name>
</gene>
<accession>A0A8J3H5U3</accession>
<proteinExistence type="predicted"/>
<dbReference type="RefSeq" id="WP_028092808.1">
    <property type="nucleotide sequence ID" value="NZ_BNAP01000002.1"/>
</dbReference>
<sequence length="194" mass="21817">MTVEQLIADRGRAMEPDERAGREAALLAEMDRGANWFPEADTWTEEYQSLHLPLEAGIVSPELASESFRCDVVRRLVETAAAIARNKPSGAGHARVAAIIDWPLLVGSEICVFFDRAYERGFAPEGEREHGRSYWPGGWVSSRDPEGNLFDQLDIPMPDGFAARGIALTEYSKDTDHTYRYERWVAMETLERIA</sequence>
<dbReference type="Proteomes" id="UP000611500">
    <property type="component" value="Unassembled WGS sequence"/>
</dbReference>